<keyword evidence="1" id="KW-0560">Oxidoreductase</keyword>
<reference evidence="5" key="1">
    <citation type="journal article" date="2019" name="Int. J. Syst. Evol. Microbiol.">
        <title>The Global Catalogue of Microorganisms (GCM) 10K type strain sequencing project: providing services to taxonomists for standard genome sequencing and annotation.</title>
        <authorList>
            <consortium name="The Broad Institute Genomics Platform"/>
            <consortium name="The Broad Institute Genome Sequencing Center for Infectious Disease"/>
            <person name="Wu L."/>
            <person name="Ma J."/>
        </authorList>
    </citation>
    <scope>NUCLEOTIDE SEQUENCE [LARGE SCALE GENOMIC DNA]</scope>
    <source>
        <strain evidence="5">KCTC 33676</strain>
    </source>
</reference>
<evidence type="ECO:0000259" key="2">
    <source>
        <dbReference type="Pfam" id="PF01408"/>
    </source>
</evidence>
<organism evidence="4 5">
    <name type="scientific">Marinicrinis sediminis</name>
    <dbReference type="NCBI Taxonomy" id="1652465"/>
    <lineage>
        <taxon>Bacteria</taxon>
        <taxon>Bacillati</taxon>
        <taxon>Bacillota</taxon>
        <taxon>Bacilli</taxon>
        <taxon>Bacillales</taxon>
        <taxon>Paenibacillaceae</taxon>
    </lineage>
</organism>
<dbReference type="InterPro" id="IPR000683">
    <property type="entry name" value="Gfo/Idh/MocA-like_OxRdtase_N"/>
</dbReference>
<dbReference type="InterPro" id="IPR050463">
    <property type="entry name" value="Gfo/Idh/MocA_oxidrdct_glycsds"/>
</dbReference>
<evidence type="ECO:0000313" key="4">
    <source>
        <dbReference type="EMBL" id="MFD2670364.1"/>
    </source>
</evidence>
<dbReference type="Gene3D" id="3.40.50.720">
    <property type="entry name" value="NAD(P)-binding Rossmann-like Domain"/>
    <property type="match status" value="1"/>
</dbReference>
<dbReference type="Proteomes" id="UP001597497">
    <property type="component" value="Unassembled WGS sequence"/>
</dbReference>
<proteinExistence type="predicted"/>
<dbReference type="EMBL" id="JBHUMM010000002">
    <property type="protein sequence ID" value="MFD2670364.1"/>
    <property type="molecule type" value="Genomic_DNA"/>
</dbReference>
<dbReference type="InterPro" id="IPR036291">
    <property type="entry name" value="NAD(P)-bd_dom_sf"/>
</dbReference>
<keyword evidence="5" id="KW-1185">Reference proteome</keyword>
<dbReference type="PANTHER" id="PTHR43818:SF11">
    <property type="entry name" value="BCDNA.GH03377"/>
    <property type="match status" value="1"/>
</dbReference>
<dbReference type="SUPFAM" id="SSF51735">
    <property type="entry name" value="NAD(P)-binding Rossmann-fold domains"/>
    <property type="match status" value="1"/>
</dbReference>
<name>A0ABW5R7H0_9BACL</name>
<evidence type="ECO:0000313" key="5">
    <source>
        <dbReference type="Proteomes" id="UP001597497"/>
    </source>
</evidence>
<dbReference type="Pfam" id="PF01408">
    <property type="entry name" value="GFO_IDH_MocA"/>
    <property type="match status" value="1"/>
</dbReference>
<dbReference type="InterPro" id="IPR055170">
    <property type="entry name" value="GFO_IDH_MocA-like_dom"/>
</dbReference>
<feature type="domain" description="GFO/IDH/MocA-like oxidoreductase" evidence="3">
    <location>
        <begin position="134"/>
        <end position="270"/>
    </location>
</feature>
<evidence type="ECO:0000259" key="3">
    <source>
        <dbReference type="Pfam" id="PF22725"/>
    </source>
</evidence>
<accession>A0ABW5R7H0</accession>
<evidence type="ECO:0000256" key="1">
    <source>
        <dbReference type="ARBA" id="ARBA00023002"/>
    </source>
</evidence>
<dbReference type="PANTHER" id="PTHR43818">
    <property type="entry name" value="BCDNA.GH03377"/>
    <property type="match status" value="1"/>
</dbReference>
<dbReference type="SUPFAM" id="SSF55347">
    <property type="entry name" value="Glyceraldehyde-3-phosphate dehydrogenase-like, C-terminal domain"/>
    <property type="match status" value="1"/>
</dbReference>
<protein>
    <submittedName>
        <fullName evidence="4">Gfo/Idh/MocA family protein</fullName>
    </submittedName>
</protein>
<dbReference type="Gene3D" id="3.30.360.10">
    <property type="entry name" value="Dihydrodipicolinate Reductase, domain 2"/>
    <property type="match status" value="1"/>
</dbReference>
<dbReference type="RefSeq" id="WP_379927745.1">
    <property type="nucleotide sequence ID" value="NZ_JBHUMM010000002.1"/>
</dbReference>
<sequence length="354" mass="39909">MSTKIRFGVIGLGGMANHHIRLLSELDHAEVTAICDVNAELLAETGAKLSIPSEQQFTEVEGLIASEQVDAVISITPNKFHAPVISLCIAHQKPIMTEKPFTVTFEEAVALKEQYDQNPIVCMVGFSYRYVAAFRYAKALLEQGKLGTIRHIQVEYLQQWGAPMFNTPHTWRFSEEWSGSGALGDLGAHMIDCARYFVGEFTSVQGLMSTFIPERRDVKSGSMRAVDVDDYVSFHGELEGEVVGHFMTTRNAFGYGNHQQVTLYGDEGTIQVNCERPDELRICLPRDAENAWESQFETWSVPESYRMNQLEDFIGMIQEGERKDAPQFMDGFINQRLLDAIIQSSREGRRHVLD</sequence>
<dbReference type="Pfam" id="PF22725">
    <property type="entry name" value="GFO_IDH_MocA_C3"/>
    <property type="match status" value="1"/>
</dbReference>
<gene>
    <name evidence="4" type="ORF">ACFSUC_01935</name>
</gene>
<comment type="caution">
    <text evidence="4">The sequence shown here is derived from an EMBL/GenBank/DDBJ whole genome shotgun (WGS) entry which is preliminary data.</text>
</comment>
<feature type="domain" description="Gfo/Idh/MocA-like oxidoreductase N-terminal" evidence="2">
    <location>
        <begin position="5"/>
        <end position="126"/>
    </location>
</feature>